<dbReference type="KEGG" id="aca:ACP_1301"/>
<name>C1F5C8_ACIC5</name>
<dbReference type="HOGENOM" id="CLU_328402_0_0_0"/>
<dbReference type="AlphaFoldDB" id="C1F5C8"/>
<keyword evidence="1" id="KW-1133">Transmembrane helix</keyword>
<feature type="chain" id="PRO_5002909304" evidence="2">
    <location>
        <begin position="22"/>
        <end position="763"/>
    </location>
</feature>
<dbReference type="Proteomes" id="UP000002207">
    <property type="component" value="Chromosome"/>
</dbReference>
<dbReference type="STRING" id="240015.ACP_1301"/>
<dbReference type="SUPFAM" id="SSF49313">
    <property type="entry name" value="Cadherin-like"/>
    <property type="match status" value="1"/>
</dbReference>
<feature type="signal peptide" evidence="2">
    <location>
        <begin position="1"/>
        <end position="21"/>
    </location>
</feature>
<keyword evidence="1" id="KW-0812">Transmembrane</keyword>
<dbReference type="InterPro" id="IPR022519">
    <property type="entry name" value="Gloeo/Verruco_rpt"/>
</dbReference>
<evidence type="ECO:0000313" key="3">
    <source>
        <dbReference type="EMBL" id="ACO32245.1"/>
    </source>
</evidence>
<dbReference type="InterPro" id="IPR015919">
    <property type="entry name" value="Cadherin-like_sf"/>
</dbReference>
<dbReference type="SUPFAM" id="SSF63829">
    <property type="entry name" value="Calcium-dependent phosphotriesterase"/>
    <property type="match status" value="1"/>
</dbReference>
<dbReference type="GO" id="GO:0016020">
    <property type="term" value="C:membrane"/>
    <property type="evidence" value="ECO:0007669"/>
    <property type="project" value="InterPro"/>
</dbReference>
<dbReference type="eggNOG" id="COG5492">
    <property type="taxonomic scope" value="Bacteria"/>
</dbReference>
<dbReference type="NCBIfam" id="TIGR03803">
    <property type="entry name" value="Gloeo_Verruco"/>
    <property type="match status" value="7"/>
</dbReference>
<feature type="transmembrane region" description="Helical" evidence="1">
    <location>
        <begin position="701"/>
        <end position="720"/>
    </location>
</feature>
<dbReference type="InterPro" id="IPR013783">
    <property type="entry name" value="Ig-like_fold"/>
</dbReference>
<evidence type="ECO:0000256" key="1">
    <source>
        <dbReference type="SAM" id="Phobius"/>
    </source>
</evidence>
<dbReference type="Gene3D" id="2.60.40.10">
    <property type="entry name" value="Immunoglobulins"/>
    <property type="match status" value="1"/>
</dbReference>
<dbReference type="EMBL" id="CP001472">
    <property type="protein sequence ID" value="ACO32245.1"/>
    <property type="molecule type" value="Genomic_DNA"/>
</dbReference>
<dbReference type="Pfam" id="PF05345">
    <property type="entry name" value="He_PIG"/>
    <property type="match status" value="1"/>
</dbReference>
<keyword evidence="1" id="KW-0472">Membrane</keyword>
<accession>C1F5C8</accession>
<organism evidence="3 4">
    <name type="scientific">Acidobacterium capsulatum (strain ATCC 51196 / DSM 11244 / BCRC 80197 / JCM 7670 / NBRC 15755 / NCIMB 13165 / 161)</name>
    <dbReference type="NCBI Taxonomy" id="240015"/>
    <lineage>
        <taxon>Bacteria</taxon>
        <taxon>Pseudomonadati</taxon>
        <taxon>Acidobacteriota</taxon>
        <taxon>Terriglobia</taxon>
        <taxon>Terriglobales</taxon>
        <taxon>Acidobacteriaceae</taxon>
        <taxon>Acidobacterium</taxon>
    </lineage>
</organism>
<evidence type="ECO:0000313" key="4">
    <source>
        <dbReference type="Proteomes" id="UP000002207"/>
    </source>
</evidence>
<protein>
    <submittedName>
        <fullName evidence="3">Ig domain protein</fullName>
    </submittedName>
</protein>
<reference evidence="3 4" key="1">
    <citation type="journal article" date="2009" name="Appl. Environ. Microbiol.">
        <title>Three genomes from the phylum Acidobacteria provide insight into the lifestyles of these microorganisms in soils.</title>
        <authorList>
            <person name="Ward N.L."/>
            <person name="Challacombe J.F."/>
            <person name="Janssen P.H."/>
            <person name="Henrissat B."/>
            <person name="Coutinho P.M."/>
            <person name="Wu M."/>
            <person name="Xie G."/>
            <person name="Haft D.H."/>
            <person name="Sait M."/>
            <person name="Badger J."/>
            <person name="Barabote R.D."/>
            <person name="Bradley B."/>
            <person name="Brettin T.S."/>
            <person name="Brinkac L.M."/>
            <person name="Bruce D."/>
            <person name="Creasy T."/>
            <person name="Daugherty S.C."/>
            <person name="Davidsen T.M."/>
            <person name="DeBoy R.T."/>
            <person name="Detter J.C."/>
            <person name="Dodson R.J."/>
            <person name="Durkin A.S."/>
            <person name="Ganapathy A."/>
            <person name="Gwinn-Giglio M."/>
            <person name="Han C.S."/>
            <person name="Khouri H."/>
            <person name="Kiss H."/>
            <person name="Kothari S.P."/>
            <person name="Madupu R."/>
            <person name="Nelson K.E."/>
            <person name="Nelson W.C."/>
            <person name="Paulsen I."/>
            <person name="Penn K."/>
            <person name="Ren Q."/>
            <person name="Rosovitz M.J."/>
            <person name="Selengut J.D."/>
            <person name="Shrivastava S."/>
            <person name="Sullivan S.A."/>
            <person name="Tapia R."/>
            <person name="Thompson L.S."/>
            <person name="Watkins K.L."/>
            <person name="Yang Q."/>
            <person name="Yu C."/>
            <person name="Zafar N."/>
            <person name="Zhou L."/>
            <person name="Kuske C.R."/>
        </authorList>
    </citation>
    <scope>NUCLEOTIDE SEQUENCE [LARGE SCALE GENOMIC DNA]</scope>
    <source>
        <strain evidence="4">ATCC 51196 / DSM 11244 / BCRC 80197 / JCM 7670 / NBRC 15755 / NCIMB 13165 / 161</strain>
    </source>
</reference>
<evidence type="ECO:0000256" key="2">
    <source>
        <dbReference type="SAM" id="SignalP"/>
    </source>
</evidence>
<sequence>MRRAIRLIILVLFFGALTHHAGAQSATITNLYALNGTTDGQSPYGNLVQGPDGNFYGTTARGGANGDGTIFRVMPDGAYAVLYSFQGSPDGQMPEAGLFAGSDGNLYGTAAFGGADGAGTVFRISPSGVFTLLYTFTGGTDGSFPAGGVIEGSDGNYYGTTVYGGDINAAGFTGYGTIFRITPEGVLTTLYTFLGEDADGASPYAGLVEGSDGNLYGTTNNDEVGPTHYFVGSVFKLSKTGTGFTTLYHFGGGNDGGNPDGGLVEGPDGSFYGSTHNFGLYADDFDSTGQGTLYNITPGGTFTTLYEFTGQAADSGRPEGTLSFGSDGNLYGTTTNSPAGTLFQLTPAGGFVTLGLLGPSYAESLGGPIVGSDGNLYGTTDTGGPNSNGAIFKAVPSPALAPLVKLTLSSQTTTAGTPVQLNWQAGYAFSTTAQLCFATVRSGGAGAGGWSGMQKGTLSGDYYGGSATITPTAPGTYTYALTCGGTISGSATLTVPAMQVTTSSLPDGQVGAAYSQTLSEQNGLAPLTWAVTSGSLPAGLSLDAGTGAITGTPTAPGISSFTVQATDSESVPVTASGSFTITVAAAAPAVTINSSTLNVGNPGGTAETTLAVSGFAANDFSFSCSGLPAKAQCLFSTVTGTQAYGTATLQVVTDGGLSAQLHADGNLPGKSRAPGSGAPWMAAAIPGLIALSGFRRKRRGALLKLWMAVLFTAAITGGLLTGCGGDSRKTASTDVTPAGTSTVTVVATAGDQSATTTFTLQVQ</sequence>
<gene>
    <name evidence="3" type="ordered locus">ACP_1301</name>
</gene>
<keyword evidence="4" id="KW-1185">Reference proteome</keyword>
<feature type="transmembrane region" description="Helical" evidence="1">
    <location>
        <begin position="677"/>
        <end position="694"/>
    </location>
</feature>
<keyword evidence="2" id="KW-0732">Signal</keyword>
<dbReference type="InParanoid" id="C1F5C8"/>
<dbReference type="GO" id="GO:0005509">
    <property type="term" value="F:calcium ion binding"/>
    <property type="evidence" value="ECO:0007669"/>
    <property type="project" value="InterPro"/>
</dbReference>
<proteinExistence type="predicted"/>